<dbReference type="GO" id="GO:0008270">
    <property type="term" value="F:zinc ion binding"/>
    <property type="evidence" value="ECO:0007669"/>
    <property type="project" value="UniProtKB-KW"/>
</dbReference>
<dbReference type="SUPFAM" id="SSF57667">
    <property type="entry name" value="beta-beta-alpha zinc fingers"/>
    <property type="match status" value="3"/>
</dbReference>
<dbReference type="FunFam" id="3.30.160.60:FF:000557">
    <property type="entry name" value="zinc finger and SCAN domain-containing protein 29"/>
    <property type="match status" value="1"/>
</dbReference>
<dbReference type="GO" id="GO:0003677">
    <property type="term" value="F:DNA binding"/>
    <property type="evidence" value="ECO:0007669"/>
    <property type="project" value="UniProtKB-KW"/>
</dbReference>
<dbReference type="InterPro" id="IPR013087">
    <property type="entry name" value="Znf_C2H2_type"/>
</dbReference>
<keyword evidence="3" id="KW-0677">Repeat</keyword>
<feature type="domain" description="C2H2-type" evidence="10">
    <location>
        <begin position="98"/>
        <end position="120"/>
    </location>
</feature>
<comment type="subcellular location">
    <subcellularLocation>
        <location evidence="1">Nucleus</location>
    </subcellularLocation>
</comment>
<organism evidence="11 12">
    <name type="scientific">Macrostomum lignano</name>
    <dbReference type="NCBI Taxonomy" id="282301"/>
    <lineage>
        <taxon>Eukaryota</taxon>
        <taxon>Metazoa</taxon>
        <taxon>Spiralia</taxon>
        <taxon>Lophotrochozoa</taxon>
        <taxon>Platyhelminthes</taxon>
        <taxon>Rhabditophora</taxon>
        <taxon>Macrostomorpha</taxon>
        <taxon>Macrostomida</taxon>
        <taxon>Macrostomidae</taxon>
        <taxon>Macrostomum</taxon>
    </lineage>
</organism>
<evidence type="ECO:0000256" key="8">
    <source>
        <dbReference type="PROSITE-ProRule" id="PRU00042"/>
    </source>
</evidence>
<evidence type="ECO:0000256" key="6">
    <source>
        <dbReference type="ARBA" id="ARBA00023125"/>
    </source>
</evidence>
<feature type="non-terminal residue" evidence="11">
    <location>
        <position position="1"/>
    </location>
</feature>
<evidence type="ECO:0000256" key="7">
    <source>
        <dbReference type="ARBA" id="ARBA00023242"/>
    </source>
</evidence>
<keyword evidence="6" id="KW-0238">DNA-binding</keyword>
<gene>
    <name evidence="11" type="ORF">BOX15_Mlig029513g1</name>
</gene>
<proteinExistence type="predicted"/>
<dbReference type="PROSITE" id="PS00028">
    <property type="entry name" value="ZINC_FINGER_C2H2_1"/>
    <property type="match status" value="4"/>
</dbReference>
<keyword evidence="12" id="KW-1185">Reference proteome</keyword>
<dbReference type="Gene3D" id="3.30.160.60">
    <property type="entry name" value="Classic Zinc Finger"/>
    <property type="match status" value="4"/>
</dbReference>
<dbReference type="OrthoDB" id="8918594at2759"/>
<dbReference type="GO" id="GO:0005634">
    <property type="term" value="C:nucleus"/>
    <property type="evidence" value="ECO:0007669"/>
    <property type="project" value="UniProtKB-SubCell"/>
</dbReference>
<feature type="compositionally biased region" description="Polar residues" evidence="9">
    <location>
        <begin position="69"/>
        <end position="86"/>
    </location>
</feature>
<evidence type="ECO:0000256" key="2">
    <source>
        <dbReference type="ARBA" id="ARBA00022723"/>
    </source>
</evidence>
<evidence type="ECO:0000313" key="11">
    <source>
        <dbReference type="EMBL" id="PAA71043.1"/>
    </source>
</evidence>
<dbReference type="PANTHER" id="PTHR24406">
    <property type="entry name" value="TRANSCRIPTIONAL REPRESSOR CTCFL-RELATED"/>
    <property type="match status" value="1"/>
</dbReference>
<protein>
    <recommendedName>
        <fullName evidence="10">C2H2-type domain-containing protein</fullName>
    </recommendedName>
</protein>
<evidence type="ECO:0000256" key="3">
    <source>
        <dbReference type="ARBA" id="ARBA00022737"/>
    </source>
</evidence>
<dbReference type="Pfam" id="PF00096">
    <property type="entry name" value="zf-C2H2"/>
    <property type="match status" value="4"/>
</dbReference>
<evidence type="ECO:0000259" key="10">
    <source>
        <dbReference type="PROSITE" id="PS50157"/>
    </source>
</evidence>
<dbReference type="PROSITE" id="PS50157">
    <property type="entry name" value="ZINC_FINGER_C2H2_2"/>
    <property type="match status" value="4"/>
</dbReference>
<name>A0A267FBG2_9PLAT</name>
<dbReference type="SMART" id="SM00355">
    <property type="entry name" value="ZnF_C2H2"/>
    <property type="match status" value="5"/>
</dbReference>
<feature type="domain" description="C2H2-type" evidence="10">
    <location>
        <begin position="152"/>
        <end position="179"/>
    </location>
</feature>
<comment type="caution">
    <text evidence="11">The sequence shown here is derived from an EMBL/GenBank/DDBJ whole genome shotgun (WGS) entry which is preliminary data.</text>
</comment>
<dbReference type="Proteomes" id="UP000215902">
    <property type="component" value="Unassembled WGS sequence"/>
</dbReference>
<evidence type="ECO:0000256" key="1">
    <source>
        <dbReference type="ARBA" id="ARBA00004123"/>
    </source>
</evidence>
<dbReference type="InterPro" id="IPR050888">
    <property type="entry name" value="ZnF_C2H2-type_TF"/>
</dbReference>
<feature type="region of interest" description="Disordered" evidence="9">
    <location>
        <begin position="44"/>
        <end position="86"/>
    </location>
</feature>
<evidence type="ECO:0000313" key="12">
    <source>
        <dbReference type="Proteomes" id="UP000215902"/>
    </source>
</evidence>
<sequence length="236" mass="26554">CHKLVYMKTSTDLPLPMTSCPFCNHQFSSPRWYKKHLLRHHSLGLTKLKPEPQTLEPSERPEPESKPETQTPKAPTVAGGSTSQDAVSLLGKSGTPQFACSDCGKRLRTQATLVQHRLTHVKPFKCCICSRRFSQRVNLLDHERVHTGEQPFFCDLCGRKFSQQANLHTHRKIHLVAKDFHCSMCHKGFVQKINLMSHLEKVHSARLPFCCPRCRCGSTSGFCLSCGSNGQSSRAL</sequence>
<reference evidence="11 12" key="1">
    <citation type="submission" date="2017-06" db="EMBL/GenBank/DDBJ databases">
        <title>A platform for efficient transgenesis in Macrostomum lignano, a flatworm model organism for stem cell research.</title>
        <authorList>
            <person name="Berezikov E."/>
        </authorList>
    </citation>
    <scope>NUCLEOTIDE SEQUENCE [LARGE SCALE GENOMIC DNA]</scope>
    <source>
        <strain evidence="11">DV1</strain>
        <tissue evidence="11">Whole organism</tissue>
    </source>
</reference>
<keyword evidence="7" id="KW-0539">Nucleus</keyword>
<keyword evidence="5" id="KW-0862">Zinc</keyword>
<accession>A0A267FBG2</accession>
<feature type="domain" description="C2H2-type" evidence="10">
    <location>
        <begin position="124"/>
        <end position="151"/>
    </location>
</feature>
<dbReference type="InterPro" id="IPR036236">
    <property type="entry name" value="Znf_C2H2_sf"/>
</dbReference>
<keyword evidence="4 8" id="KW-0863">Zinc-finger</keyword>
<evidence type="ECO:0000256" key="4">
    <source>
        <dbReference type="ARBA" id="ARBA00022771"/>
    </source>
</evidence>
<feature type="domain" description="C2H2-type" evidence="10">
    <location>
        <begin position="180"/>
        <end position="208"/>
    </location>
</feature>
<keyword evidence="2" id="KW-0479">Metal-binding</keyword>
<evidence type="ECO:0000256" key="9">
    <source>
        <dbReference type="SAM" id="MobiDB-lite"/>
    </source>
</evidence>
<feature type="compositionally biased region" description="Basic and acidic residues" evidence="9">
    <location>
        <begin position="57"/>
        <end position="67"/>
    </location>
</feature>
<dbReference type="AlphaFoldDB" id="A0A267FBG2"/>
<dbReference type="EMBL" id="NIVC01001187">
    <property type="protein sequence ID" value="PAA71043.1"/>
    <property type="molecule type" value="Genomic_DNA"/>
</dbReference>
<evidence type="ECO:0000256" key="5">
    <source>
        <dbReference type="ARBA" id="ARBA00022833"/>
    </source>
</evidence>
<dbReference type="FunFam" id="3.30.160.60:FF:000275">
    <property type="entry name" value="zinc finger protein 90 homolog"/>
    <property type="match status" value="1"/>
</dbReference>
<dbReference type="STRING" id="282301.A0A267FBG2"/>